<dbReference type="InterPro" id="IPR011059">
    <property type="entry name" value="Metal-dep_hydrolase_composite"/>
</dbReference>
<dbReference type="PROSITE" id="PS00482">
    <property type="entry name" value="DIHYDROOROTASE_1"/>
    <property type="match status" value="1"/>
</dbReference>
<comment type="similarity">
    <text evidence="3">Belongs to the metallo-dependent hydrolases superfamily. DHOase family. Class I DHOase subfamily.</text>
</comment>
<dbReference type="InterPro" id="IPR006680">
    <property type="entry name" value="Amidohydro-rel"/>
</dbReference>
<evidence type="ECO:0000313" key="7">
    <source>
        <dbReference type="EMBL" id="HIX51773.1"/>
    </source>
</evidence>
<protein>
    <submittedName>
        <fullName evidence="7">Amidohydrolase family protein</fullName>
    </submittedName>
</protein>
<dbReference type="InterPro" id="IPR032466">
    <property type="entry name" value="Metal_Hydrolase"/>
</dbReference>
<dbReference type="InterPro" id="IPR051781">
    <property type="entry name" value="Metallo-dep_Hydrolase"/>
</dbReference>
<dbReference type="InterPro" id="IPR002195">
    <property type="entry name" value="Dihydroorotase_CS"/>
</dbReference>
<reference evidence="7" key="2">
    <citation type="submission" date="2021-04" db="EMBL/GenBank/DDBJ databases">
        <authorList>
            <person name="Gilroy R."/>
        </authorList>
    </citation>
    <scope>NUCLEOTIDE SEQUENCE</scope>
    <source>
        <strain evidence="7">ChiGjej4B4-12881</strain>
    </source>
</reference>
<evidence type="ECO:0000259" key="6">
    <source>
        <dbReference type="Pfam" id="PF01979"/>
    </source>
</evidence>
<dbReference type="Gene3D" id="3.20.20.140">
    <property type="entry name" value="Metal-dependent hydrolases"/>
    <property type="match status" value="1"/>
</dbReference>
<dbReference type="Proteomes" id="UP000886780">
    <property type="component" value="Unassembled WGS sequence"/>
</dbReference>
<comment type="cofactor">
    <cofactor evidence="1">
        <name>Zn(2+)</name>
        <dbReference type="ChEBI" id="CHEBI:29105"/>
    </cofactor>
</comment>
<dbReference type="Pfam" id="PF01979">
    <property type="entry name" value="Amidohydro_1"/>
    <property type="match status" value="1"/>
</dbReference>
<keyword evidence="4" id="KW-0479">Metal-binding</keyword>
<evidence type="ECO:0000256" key="4">
    <source>
        <dbReference type="ARBA" id="ARBA00022723"/>
    </source>
</evidence>
<dbReference type="SUPFAM" id="SSF51556">
    <property type="entry name" value="Metallo-dependent hydrolases"/>
    <property type="match status" value="1"/>
</dbReference>
<name>A0A9D2AVT6_9FIRM</name>
<comment type="function">
    <text evidence="2">Catalyzes the reversible cyclization of carbamoyl aspartate to dihydroorotate.</text>
</comment>
<dbReference type="SUPFAM" id="SSF51338">
    <property type="entry name" value="Composite domain of metallo-dependent hydrolases"/>
    <property type="match status" value="1"/>
</dbReference>
<evidence type="ECO:0000256" key="3">
    <source>
        <dbReference type="ARBA" id="ARBA00010286"/>
    </source>
</evidence>
<dbReference type="CDD" id="cd01299">
    <property type="entry name" value="Met_dep_hydrolase_A"/>
    <property type="match status" value="1"/>
</dbReference>
<reference evidence="7" key="1">
    <citation type="journal article" date="2021" name="PeerJ">
        <title>Extensive microbial diversity within the chicken gut microbiome revealed by metagenomics and culture.</title>
        <authorList>
            <person name="Gilroy R."/>
            <person name="Ravi A."/>
            <person name="Getino M."/>
            <person name="Pursley I."/>
            <person name="Horton D.L."/>
            <person name="Alikhan N.F."/>
            <person name="Baker D."/>
            <person name="Gharbi K."/>
            <person name="Hall N."/>
            <person name="Watson M."/>
            <person name="Adriaenssens E.M."/>
            <person name="Foster-Nyarko E."/>
            <person name="Jarju S."/>
            <person name="Secka A."/>
            <person name="Antonio M."/>
            <person name="Oren A."/>
            <person name="Chaudhuri R.R."/>
            <person name="La Ragione R."/>
            <person name="Hildebrand F."/>
            <person name="Pallen M.J."/>
        </authorList>
    </citation>
    <scope>NUCLEOTIDE SEQUENCE</scope>
    <source>
        <strain evidence="7">ChiGjej4B4-12881</strain>
    </source>
</reference>
<dbReference type="PANTHER" id="PTHR43135">
    <property type="entry name" value="ALPHA-D-RIBOSE 1-METHYLPHOSPHONATE 5-TRIPHOSPHATE DIPHOSPHATASE"/>
    <property type="match status" value="1"/>
</dbReference>
<dbReference type="InterPro" id="IPR057744">
    <property type="entry name" value="OTAase-like"/>
</dbReference>
<evidence type="ECO:0000256" key="5">
    <source>
        <dbReference type="ARBA" id="ARBA00022801"/>
    </source>
</evidence>
<evidence type="ECO:0000256" key="1">
    <source>
        <dbReference type="ARBA" id="ARBA00001947"/>
    </source>
</evidence>
<dbReference type="AlphaFoldDB" id="A0A9D2AVT6"/>
<dbReference type="EMBL" id="DXEU01000055">
    <property type="protein sequence ID" value="HIX51773.1"/>
    <property type="molecule type" value="Genomic_DNA"/>
</dbReference>
<sequence length="405" mass="43230">MKKTILKCGLLFRGIDETVEKNMAVNVEDNRIASVAPWEDGAVPADAQVIDLSDKFVTPGLIDAHVHVNMNGEPNTDSLAKMLTGEFALYSMVNAQKDLMAGFTTIRDEGGVGFSDVALKNAINSGMVVGPRMFVSGVALSSTGGHGDASFAPGVTGGTMASIVNSPDEARRAARYTFKYGADQIKLMATGGVMSFGDEPGAPELSLEEMKAALDIANSRGRISSAHAHGAEGIKNAIWAGITSIEHGMLIDDEGMELMKEHGTYLIPTIIAAYRIVEFGKTGALAPWMVEKAELCLKNHGEHLKKMIAMGINIGFGTDSGTAFNRHGEQAFEFELMTRCGFTPAGALLAATKVNSRLLKWDDRIGSVEEGKLADIAAFDGNPLEDISAMTRCAFVMKDGTVYRQ</sequence>
<comment type="caution">
    <text evidence="7">The sequence shown here is derived from an EMBL/GenBank/DDBJ whole genome shotgun (WGS) entry which is preliminary data.</text>
</comment>
<keyword evidence="5" id="KW-0378">Hydrolase</keyword>
<dbReference type="PANTHER" id="PTHR43135:SF3">
    <property type="entry name" value="ALPHA-D-RIBOSE 1-METHYLPHOSPHONATE 5-TRIPHOSPHATE DIPHOSPHATASE"/>
    <property type="match status" value="1"/>
</dbReference>
<feature type="domain" description="Amidohydrolase-related" evidence="6">
    <location>
        <begin position="56"/>
        <end position="401"/>
    </location>
</feature>
<dbReference type="GO" id="GO:0016812">
    <property type="term" value="F:hydrolase activity, acting on carbon-nitrogen (but not peptide) bonds, in cyclic amides"/>
    <property type="evidence" value="ECO:0007669"/>
    <property type="project" value="InterPro"/>
</dbReference>
<organism evidence="7 8">
    <name type="scientific">Candidatus Lachnoclostridium stercoripullorum</name>
    <dbReference type="NCBI Taxonomy" id="2838635"/>
    <lineage>
        <taxon>Bacteria</taxon>
        <taxon>Bacillati</taxon>
        <taxon>Bacillota</taxon>
        <taxon>Clostridia</taxon>
        <taxon>Lachnospirales</taxon>
        <taxon>Lachnospiraceae</taxon>
    </lineage>
</organism>
<accession>A0A9D2AVT6</accession>
<gene>
    <name evidence="7" type="ORF">IAA28_03075</name>
</gene>
<evidence type="ECO:0000313" key="8">
    <source>
        <dbReference type="Proteomes" id="UP000886780"/>
    </source>
</evidence>
<dbReference type="GO" id="GO:0046872">
    <property type="term" value="F:metal ion binding"/>
    <property type="evidence" value="ECO:0007669"/>
    <property type="project" value="UniProtKB-KW"/>
</dbReference>
<proteinExistence type="inferred from homology"/>
<evidence type="ECO:0000256" key="2">
    <source>
        <dbReference type="ARBA" id="ARBA00002368"/>
    </source>
</evidence>
<dbReference type="Gene3D" id="2.30.40.10">
    <property type="entry name" value="Urease, subunit C, domain 1"/>
    <property type="match status" value="1"/>
</dbReference>